<comment type="caution">
    <text evidence="2">The sequence shown here is derived from an EMBL/GenBank/DDBJ whole genome shotgun (WGS) entry which is preliminary data.</text>
</comment>
<organism evidence="2 3">
    <name type="scientific">Amycolatopsis bullii</name>
    <dbReference type="NCBI Taxonomy" id="941987"/>
    <lineage>
        <taxon>Bacteria</taxon>
        <taxon>Bacillati</taxon>
        <taxon>Actinomycetota</taxon>
        <taxon>Actinomycetes</taxon>
        <taxon>Pseudonocardiales</taxon>
        <taxon>Pseudonocardiaceae</taxon>
        <taxon>Amycolatopsis</taxon>
    </lineage>
</organism>
<protein>
    <submittedName>
        <fullName evidence="2">NAD-dependent epimerase</fullName>
    </submittedName>
</protein>
<evidence type="ECO:0000259" key="1">
    <source>
        <dbReference type="Pfam" id="PF01370"/>
    </source>
</evidence>
<accession>A0ABQ3KIZ4</accession>
<reference evidence="3" key="1">
    <citation type="journal article" date="2019" name="Int. J. Syst. Evol. Microbiol.">
        <title>The Global Catalogue of Microorganisms (GCM) 10K type strain sequencing project: providing services to taxonomists for standard genome sequencing and annotation.</title>
        <authorList>
            <consortium name="The Broad Institute Genomics Platform"/>
            <consortium name="The Broad Institute Genome Sequencing Center for Infectious Disease"/>
            <person name="Wu L."/>
            <person name="Ma J."/>
        </authorList>
    </citation>
    <scope>NUCLEOTIDE SEQUENCE [LARGE SCALE GENOMIC DNA]</scope>
    <source>
        <strain evidence="3">CGMCC 4.7680</strain>
    </source>
</reference>
<name>A0ABQ3KIZ4_9PSEU</name>
<dbReference type="SUPFAM" id="SSF51735">
    <property type="entry name" value="NAD(P)-binding Rossmann-fold domains"/>
    <property type="match status" value="1"/>
</dbReference>
<feature type="domain" description="NAD-dependent epimerase/dehydratase" evidence="1">
    <location>
        <begin position="13"/>
        <end position="178"/>
    </location>
</feature>
<dbReference type="InterPro" id="IPR001509">
    <property type="entry name" value="Epimerase_deHydtase"/>
</dbReference>
<sequence>MEIIGDGFLSRHLARSFADRHADVTAIAAGVTKTTSATLADFDREAALVYDVVRRARRAGRTVVFFSTASDSMYGTHDCPGLVEGPVYPVSAYGRHKLGLEEILARSGVDYLAFRLSHIVGEGQRPHQLIPSLGRQILGGSVTVHRNAHRDLLDVEHLLLALDRVLASGVRQEVINVASGVLEPIERIVDSIEDRLGVVAERTTVDVPVVSMPTNTDRLRRLVPEWAGLGFGEDYLPRLLDKYLDVLCARVAGPARTPQAL</sequence>
<keyword evidence="3" id="KW-1185">Reference proteome</keyword>
<dbReference type="Pfam" id="PF01370">
    <property type="entry name" value="Epimerase"/>
    <property type="match status" value="1"/>
</dbReference>
<gene>
    <name evidence="2" type="ORF">GCM10017567_44480</name>
</gene>
<dbReference type="Proteomes" id="UP000649955">
    <property type="component" value="Unassembled WGS sequence"/>
</dbReference>
<evidence type="ECO:0000313" key="2">
    <source>
        <dbReference type="EMBL" id="GHG20840.1"/>
    </source>
</evidence>
<dbReference type="RefSeq" id="WP_191312984.1">
    <property type="nucleotide sequence ID" value="NZ_BNAW01000019.1"/>
</dbReference>
<dbReference type="Gene3D" id="3.40.50.720">
    <property type="entry name" value="NAD(P)-binding Rossmann-like Domain"/>
    <property type="match status" value="1"/>
</dbReference>
<proteinExistence type="predicted"/>
<evidence type="ECO:0000313" key="3">
    <source>
        <dbReference type="Proteomes" id="UP000649955"/>
    </source>
</evidence>
<dbReference type="EMBL" id="BNAW01000019">
    <property type="protein sequence ID" value="GHG20840.1"/>
    <property type="molecule type" value="Genomic_DNA"/>
</dbReference>
<dbReference type="InterPro" id="IPR036291">
    <property type="entry name" value="NAD(P)-bd_dom_sf"/>
</dbReference>